<reference evidence="2" key="2">
    <citation type="submission" date="2014-07" db="EMBL/GenBank/DDBJ databases">
        <authorList>
            <person name="Hull J."/>
        </authorList>
    </citation>
    <scope>NUCLEOTIDE SEQUENCE</scope>
</reference>
<feature type="region of interest" description="Disordered" evidence="1">
    <location>
        <begin position="36"/>
        <end position="269"/>
    </location>
</feature>
<protein>
    <submittedName>
        <fullName evidence="2">Uncharacterized protein</fullName>
    </submittedName>
</protein>
<reference evidence="2" key="1">
    <citation type="journal article" date="2014" name="PLoS ONE">
        <title>Transcriptome-Based Identification of ABC Transporters in the Western Tarnished Plant Bug Lygus hesperus.</title>
        <authorList>
            <person name="Hull J.J."/>
            <person name="Chaney K."/>
            <person name="Geib S.M."/>
            <person name="Fabrick J.A."/>
            <person name="Brent C.S."/>
            <person name="Walsh D."/>
            <person name="Lavine L.C."/>
        </authorList>
    </citation>
    <scope>NUCLEOTIDE SEQUENCE</scope>
</reference>
<feature type="compositionally biased region" description="Low complexity" evidence="1">
    <location>
        <begin position="172"/>
        <end position="186"/>
    </location>
</feature>
<accession>A0A0A9ZEL4</accession>
<name>A0A0A9ZEL4_LYGHE</name>
<dbReference type="AlphaFoldDB" id="A0A0A9ZEL4"/>
<organism evidence="2">
    <name type="scientific">Lygus hesperus</name>
    <name type="common">Western plant bug</name>
    <dbReference type="NCBI Taxonomy" id="30085"/>
    <lineage>
        <taxon>Eukaryota</taxon>
        <taxon>Metazoa</taxon>
        <taxon>Ecdysozoa</taxon>
        <taxon>Arthropoda</taxon>
        <taxon>Hexapoda</taxon>
        <taxon>Insecta</taxon>
        <taxon>Pterygota</taxon>
        <taxon>Neoptera</taxon>
        <taxon>Paraneoptera</taxon>
        <taxon>Hemiptera</taxon>
        <taxon>Heteroptera</taxon>
        <taxon>Panheteroptera</taxon>
        <taxon>Cimicomorpha</taxon>
        <taxon>Miridae</taxon>
        <taxon>Mirini</taxon>
        <taxon>Lygus</taxon>
    </lineage>
</organism>
<proteinExistence type="predicted"/>
<evidence type="ECO:0000256" key="1">
    <source>
        <dbReference type="SAM" id="MobiDB-lite"/>
    </source>
</evidence>
<feature type="compositionally biased region" description="Basic and acidic residues" evidence="1">
    <location>
        <begin position="133"/>
        <end position="146"/>
    </location>
</feature>
<feature type="compositionally biased region" description="Basic and acidic residues" evidence="1">
    <location>
        <begin position="244"/>
        <end position="268"/>
    </location>
</feature>
<gene>
    <name evidence="2" type="ORF">CM83_31689</name>
</gene>
<dbReference type="EMBL" id="GBHO01001806">
    <property type="protein sequence ID" value="JAG41798.1"/>
    <property type="molecule type" value="Transcribed_RNA"/>
</dbReference>
<evidence type="ECO:0000313" key="2">
    <source>
        <dbReference type="EMBL" id="JAG41798.1"/>
    </source>
</evidence>
<sequence length="282" mass="29902">MVPAPNYWYPGLGKSSLTQSSASHFRAVGVVQLYQDPSGSSSETEEDIPEKIYPVPTEKEQVPDETTSSGDKVLVTPKPGSDEYNSHQSSEQPGNPVVIPPKTDSSAPSSEEDSFTIERSGEYGKQPSNVKPNDPKKSTKSSEQHAPKTTGVATGARGLANENSKENSVATESLGSKGSEENSNSSEKVDSGDVSNEEVLPKQTEAPVVVKPNDNDNVEDSGGSGGSSGSSEESNVVDEDGDNDAGKSDDVPETKDPVTGKPVKDLKHGILFPVEYYKDGRW</sequence>